<dbReference type="Gene3D" id="1.10.260.40">
    <property type="entry name" value="lambda repressor-like DNA-binding domains"/>
    <property type="match status" value="1"/>
</dbReference>
<dbReference type="Pfam" id="PF01381">
    <property type="entry name" value="HTH_3"/>
    <property type="match status" value="1"/>
</dbReference>
<dbReference type="InterPro" id="IPR001387">
    <property type="entry name" value="Cro/C1-type_HTH"/>
</dbReference>
<reference evidence="2" key="1">
    <citation type="submission" date="2020-05" db="EMBL/GenBank/DDBJ databases">
        <authorList>
            <person name="Chiriac C."/>
            <person name="Salcher M."/>
            <person name="Ghai R."/>
            <person name="Kavagutti S V."/>
        </authorList>
    </citation>
    <scope>NUCLEOTIDE SEQUENCE</scope>
</reference>
<evidence type="ECO:0000259" key="1">
    <source>
        <dbReference type="PROSITE" id="PS50943"/>
    </source>
</evidence>
<dbReference type="AlphaFoldDB" id="A0A6J6V2L7"/>
<dbReference type="GO" id="GO:0045892">
    <property type="term" value="P:negative regulation of DNA-templated transcription"/>
    <property type="evidence" value="ECO:0007669"/>
    <property type="project" value="InterPro"/>
</dbReference>
<protein>
    <submittedName>
        <fullName evidence="2">Unannotated protein</fullName>
    </submittedName>
</protein>
<gene>
    <name evidence="2" type="ORF">UFOPK2886_00414</name>
</gene>
<dbReference type="EMBL" id="CAEZZO010000043">
    <property type="protein sequence ID" value="CAB4765293.1"/>
    <property type="molecule type" value="Genomic_DNA"/>
</dbReference>
<feature type="domain" description="HTH cro/C1-type" evidence="1">
    <location>
        <begin position="10"/>
        <end position="66"/>
    </location>
</feature>
<organism evidence="2">
    <name type="scientific">freshwater metagenome</name>
    <dbReference type="NCBI Taxonomy" id="449393"/>
    <lineage>
        <taxon>unclassified sequences</taxon>
        <taxon>metagenomes</taxon>
        <taxon>ecological metagenomes</taxon>
    </lineage>
</organism>
<dbReference type="SUPFAM" id="SSF47413">
    <property type="entry name" value="lambda repressor-like DNA-binding domains"/>
    <property type="match status" value="1"/>
</dbReference>
<dbReference type="Gene3D" id="1.10.10.1930">
    <property type="match status" value="1"/>
</dbReference>
<dbReference type="Pfam" id="PF21179">
    <property type="entry name" value="BldD-like_C"/>
    <property type="match status" value="1"/>
</dbReference>
<dbReference type="InterPro" id="IPR037664">
    <property type="entry name" value="BldD_C"/>
</dbReference>
<evidence type="ECO:0000313" key="2">
    <source>
        <dbReference type="EMBL" id="CAB4765293.1"/>
    </source>
</evidence>
<dbReference type="InterPro" id="IPR010982">
    <property type="entry name" value="Lambda_DNA-bd_dom_sf"/>
</dbReference>
<dbReference type="CDD" id="cd00093">
    <property type="entry name" value="HTH_XRE"/>
    <property type="match status" value="1"/>
</dbReference>
<dbReference type="InterPro" id="IPR038099">
    <property type="entry name" value="BldD-like_C_sf"/>
</dbReference>
<sequence length="149" mass="17206">MNINNPAQRLREIRKSKGWSLQDVEHHSNGKWKAVVIGSYERADRSISLKKAISLMQFYQVPITELFPEITTQVTARSVSVNLNKLAESSETKSQILQRFTKSISNRRKDWNGQILTIRANDLQFLALQIEKNEADTLDWLIESELIHV</sequence>
<dbReference type="CDD" id="cd16837">
    <property type="entry name" value="BldD_C_like"/>
    <property type="match status" value="1"/>
</dbReference>
<dbReference type="PROSITE" id="PS50943">
    <property type="entry name" value="HTH_CROC1"/>
    <property type="match status" value="1"/>
</dbReference>
<name>A0A6J6V2L7_9ZZZZ</name>
<accession>A0A6J6V2L7</accession>
<dbReference type="SMART" id="SM00530">
    <property type="entry name" value="HTH_XRE"/>
    <property type="match status" value="1"/>
</dbReference>
<dbReference type="GO" id="GO:0003677">
    <property type="term" value="F:DNA binding"/>
    <property type="evidence" value="ECO:0007669"/>
    <property type="project" value="InterPro"/>
</dbReference>
<proteinExistence type="predicted"/>